<dbReference type="CDD" id="cd03421">
    <property type="entry name" value="SirA_like_N"/>
    <property type="match status" value="1"/>
</dbReference>
<proteinExistence type="inferred from homology"/>
<dbReference type="SUPFAM" id="SSF64307">
    <property type="entry name" value="SirA-like"/>
    <property type="match status" value="1"/>
</dbReference>
<feature type="domain" description="UPF0033" evidence="2">
    <location>
        <begin position="4"/>
        <end position="63"/>
    </location>
</feature>
<evidence type="ECO:0000259" key="2">
    <source>
        <dbReference type="Pfam" id="PF01206"/>
    </source>
</evidence>
<dbReference type="PANTHER" id="PTHR33279:SF6">
    <property type="entry name" value="SULFUR CARRIER PROTEIN YEDF-RELATED"/>
    <property type="match status" value="1"/>
</dbReference>
<dbReference type="HOGENOM" id="CLU_097491_0_0_0"/>
<evidence type="ECO:0000256" key="1">
    <source>
        <dbReference type="ARBA" id="ARBA00008984"/>
    </source>
</evidence>
<dbReference type="eggNOG" id="COG0425">
    <property type="taxonomic scope" value="Bacteria"/>
</dbReference>
<name>A0A081C287_VECG1</name>
<dbReference type="InterPro" id="IPR019870">
    <property type="entry name" value="Se_metab_YedF"/>
</dbReference>
<dbReference type="Proteomes" id="UP000030661">
    <property type="component" value="Unassembled WGS sequence"/>
</dbReference>
<dbReference type="PANTHER" id="PTHR33279">
    <property type="entry name" value="SULFUR CARRIER PROTEIN YEDF-RELATED"/>
    <property type="match status" value="1"/>
</dbReference>
<evidence type="ECO:0000313" key="4">
    <source>
        <dbReference type="Proteomes" id="UP000030661"/>
    </source>
</evidence>
<dbReference type="Pfam" id="PF01206">
    <property type="entry name" value="TusA"/>
    <property type="match status" value="1"/>
</dbReference>
<gene>
    <name evidence="3" type="ORF">U27_05666</name>
</gene>
<dbReference type="EMBL" id="DF820468">
    <property type="protein sequence ID" value="GAK58692.1"/>
    <property type="molecule type" value="Genomic_DNA"/>
</dbReference>
<dbReference type="AlphaFoldDB" id="A0A081C287"/>
<accession>A0A081C287</accession>
<protein>
    <submittedName>
        <fullName evidence="3">SirA-like protein</fullName>
    </submittedName>
</protein>
<keyword evidence="4" id="KW-1185">Reference proteome</keyword>
<sequence length="198" mass="21171">MAKIVDARGLACPQPVIQTRNALQEDANVVTIVDNETSQQNVTKMAEKMGCSVIAEAKADGIYLQISKGEDAQPVVHPYPTGSIQAAGPLVLVIPDEFMGRGDPELGGILIRAFFHTLGEIQPLPDMIIFFNSGVKLVVEGSKVLDDLYLLKDQGITMLACGTCLGHYGLKDQVKIGEISNMYTIAETILGAGKVVSL</sequence>
<organism evidence="3">
    <name type="scientific">Vecturithrix granuli</name>
    <dbReference type="NCBI Taxonomy" id="1499967"/>
    <lineage>
        <taxon>Bacteria</taxon>
        <taxon>Candidatus Moduliflexota</taxon>
        <taxon>Candidatus Vecturitrichia</taxon>
        <taxon>Candidatus Vecturitrichales</taxon>
        <taxon>Candidatus Vecturitrichaceae</taxon>
        <taxon>Candidatus Vecturithrix</taxon>
    </lineage>
</organism>
<comment type="similarity">
    <text evidence="1">Belongs to the sulfur carrier protein TusA family.</text>
</comment>
<dbReference type="InterPro" id="IPR027396">
    <property type="entry name" value="DsrEFH-like"/>
</dbReference>
<dbReference type="SUPFAM" id="SSF75169">
    <property type="entry name" value="DsrEFH-like"/>
    <property type="match status" value="1"/>
</dbReference>
<dbReference type="NCBIfam" id="TIGR03527">
    <property type="entry name" value="selenium_YedF"/>
    <property type="match status" value="1"/>
</dbReference>
<dbReference type="Gene3D" id="3.30.110.40">
    <property type="entry name" value="TusA-like domain"/>
    <property type="match status" value="1"/>
</dbReference>
<dbReference type="InterPro" id="IPR001455">
    <property type="entry name" value="TusA-like"/>
</dbReference>
<dbReference type="STRING" id="1499967.U27_05666"/>
<dbReference type="InterPro" id="IPR036868">
    <property type="entry name" value="TusA-like_sf"/>
</dbReference>
<evidence type="ECO:0000313" key="3">
    <source>
        <dbReference type="EMBL" id="GAK58692.1"/>
    </source>
</evidence>
<reference evidence="3" key="1">
    <citation type="journal article" date="2015" name="PeerJ">
        <title>First genomic representation of candidate bacterial phylum KSB3 points to enhanced environmental sensing as a trigger of wastewater bulking.</title>
        <authorList>
            <person name="Sekiguchi Y."/>
            <person name="Ohashi A."/>
            <person name="Parks D.H."/>
            <person name="Yamauchi T."/>
            <person name="Tyson G.W."/>
            <person name="Hugenholtz P."/>
        </authorList>
    </citation>
    <scope>NUCLEOTIDE SEQUENCE [LARGE SCALE GENOMIC DNA]</scope>
</reference>